<dbReference type="SMART" id="SM00254">
    <property type="entry name" value="ShKT"/>
    <property type="match status" value="1"/>
</dbReference>
<dbReference type="InterPro" id="IPR005123">
    <property type="entry name" value="Oxoglu/Fe-dep_dioxygenase_dom"/>
</dbReference>
<keyword evidence="8" id="KW-0408">Iron</keyword>
<evidence type="ECO:0000259" key="13">
    <source>
        <dbReference type="PROSITE" id="PS51670"/>
    </source>
</evidence>
<evidence type="ECO:0000256" key="11">
    <source>
        <dbReference type="SAM" id="SignalP"/>
    </source>
</evidence>
<name>A0AAD5H1X3_9CHLO</name>
<dbReference type="InterPro" id="IPR003582">
    <property type="entry name" value="ShKT_dom"/>
</dbReference>
<evidence type="ECO:0000256" key="5">
    <source>
        <dbReference type="ARBA" id="ARBA00022964"/>
    </source>
</evidence>
<dbReference type="InterPro" id="IPR045054">
    <property type="entry name" value="P4HA-like"/>
</dbReference>
<dbReference type="PANTHER" id="PTHR10869:SF238">
    <property type="entry name" value="PROLYL 4-HYDROXYLASE 6-RELATED"/>
    <property type="match status" value="1"/>
</dbReference>
<reference evidence="14" key="1">
    <citation type="submission" date="2020-11" db="EMBL/GenBank/DDBJ databases">
        <title>Chlorella ohadii genome sequencing and assembly.</title>
        <authorList>
            <person name="Murik O."/>
            <person name="Treves H."/>
            <person name="Kedem I."/>
            <person name="Shotland Y."/>
            <person name="Kaplan A."/>
        </authorList>
    </citation>
    <scope>NUCLEOTIDE SEQUENCE</scope>
    <source>
        <strain evidence="14">1</strain>
    </source>
</reference>
<feature type="domain" description="Fe2OG dioxygenase" evidence="12">
    <location>
        <begin position="130"/>
        <end position="259"/>
    </location>
</feature>
<feature type="chain" id="PRO_5042028202" description="Fe2OG dioxygenase domain-containing protein" evidence="11">
    <location>
        <begin position="26"/>
        <end position="352"/>
    </location>
</feature>
<evidence type="ECO:0000256" key="2">
    <source>
        <dbReference type="ARBA" id="ARBA00004648"/>
    </source>
</evidence>
<evidence type="ECO:0000313" key="15">
    <source>
        <dbReference type="Proteomes" id="UP001205105"/>
    </source>
</evidence>
<dbReference type="GO" id="GO:0005506">
    <property type="term" value="F:iron ion binding"/>
    <property type="evidence" value="ECO:0007669"/>
    <property type="project" value="InterPro"/>
</dbReference>
<proteinExistence type="predicted"/>
<dbReference type="InterPro" id="IPR006620">
    <property type="entry name" value="Pro_4_hyd_alph"/>
</dbReference>
<dbReference type="InterPro" id="IPR044862">
    <property type="entry name" value="Pro_4_hyd_alph_FE2OG_OXY"/>
</dbReference>
<comment type="caution">
    <text evidence="14">The sequence shown here is derived from an EMBL/GenBank/DDBJ whole genome shotgun (WGS) entry which is preliminary data.</text>
</comment>
<dbReference type="PROSITE" id="PS51471">
    <property type="entry name" value="FE2OG_OXY"/>
    <property type="match status" value="1"/>
</dbReference>
<feature type="domain" description="ShKT" evidence="13">
    <location>
        <begin position="298"/>
        <end position="332"/>
    </location>
</feature>
<keyword evidence="15" id="KW-1185">Reference proteome</keyword>
<protein>
    <recommendedName>
        <fullName evidence="16">Fe2OG dioxygenase domain-containing protein</fullName>
    </recommendedName>
</protein>
<dbReference type="SMART" id="SM00702">
    <property type="entry name" value="P4Hc"/>
    <property type="match status" value="1"/>
</dbReference>
<keyword evidence="6" id="KW-1133">Transmembrane helix</keyword>
<sequence length="352" mass="38852">MTLRHAGVAWLVAWCLFAAATAAAALHRDAGTRVWTGQQGDASREPWLEIISWKPRVQLFHHFLTDEECDHIIKIATPHIARSTVVNPDGSIGDDPIRTSWGTFLSRAHDEVVFAIEQRLANWTHLPVSHAEDMQVLRYQNNQTYGAHWDDVDVGEGQEQGLGGGSVRVATVLLYLSDVELGGETAFPRSRWIDKEKQTAGQPFTDCAKGGVAALARKGNAVLFHGTKLGSRRLDKFSFHAGCPVLKGTKWAGVKWIHARPFGGRYPDKPLATSGASLAAAEQMLADRERWQVDKPACQDHNAACKDWAAHGECTKNAKLMKVQCPLSCHECCLPDDVLCERARRRAAVDLH</sequence>
<evidence type="ECO:0000256" key="7">
    <source>
        <dbReference type="ARBA" id="ARBA00023002"/>
    </source>
</evidence>
<keyword evidence="7" id="KW-0560">Oxidoreductase</keyword>
<dbReference type="GO" id="GO:0005789">
    <property type="term" value="C:endoplasmic reticulum membrane"/>
    <property type="evidence" value="ECO:0007669"/>
    <property type="project" value="UniProtKB-SubCell"/>
</dbReference>
<dbReference type="Pfam" id="PF13640">
    <property type="entry name" value="2OG-FeII_Oxy_3"/>
    <property type="match status" value="1"/>
</dbReference>
<dbReference type="EMBL" id="JADXDR010000192">
    <property type="protein sequence ID" value="KAI7836362.1"/>
    <property type="molecule type" value="Genomic_DNA"/>
</dbReference>
<evidence type="ECO:0000256" key="8">
    <source>
        <dbReference type="ARBA" id="ARBA00023004"/>
    </source>
</evidence>
<keyword evidence="9" id="KW-0472">Membrane</keyword>
<dbReference type="Gene3D" id="2.60.120.620">
    <property type="entry name" value="q2cbj1_9rhob like domain"/>
    <property type="match status" value="1"/>
</dbReference>
<keyword evidence="3" id="KW-0812">Transmembrane</keyword>
<evidence type="ECO:0000256" key="9">
    <source>
        <dbReference type="ARBA" id="ARBA00023136"/>
    </source>
</evidence>
<keyword evidence="5" id="KW-0223">Dioxygenase</keyword>
<comment type="cofactor">
    <cofactor evidence="1">
        <name>L-ascorbate</name>
        <dbReference type="ChEBI" id="CHEBI:38290"/>
    </cofactor>
</comment>
<dbReference type="Pfam" id="PF01549">
    <property type="entry name" value="ShK"/>
    <property type="match status" value="1"/>
</dbReference>
<evidence type="ECO:0000313" key="14">
    <source>
        <dbReference type="EMBL" id="KAI7836362.1"/>
    </source>
</evidence>
<dbReference type="GO" id="GO:0031418">
    <property type="term" value="F:L-ascorbic acid binding"/>
    <property type="evidence" value="ECO:0007669"/>
    <property type="project" value="InterPro"/>
</dbReference>
<dbReference type="GO" id="GO:0004656">
    <property type="term" value="F:procollagen-proline 4-dioxygenase activity"/>
    <property type="evidence" value="ECO:0007669"/>
    <property type="project" value="UniProtKB-EC"/>
</dbReference>
<evidence type="ECO:0000256" key="4">
    <source>
        <dbReference type="ARBA" id="ARBA00022723"/>
    </source>
</evidence>
<evidence type="ECO:0000256" key="10">
    <source>
        <dbReference type="ARBA" id="ARBA00049169"/>
    </source>
</evidence>
<keyword evidence="4" id="KW-0479">Metal-binding</keyword>
<gene>
    <name evidence="14" type="ORF">COHA_009783</name>
</gene>
<dbReference type="PROSITE" id="PS51670">
    <property type="entry name" value="SHKT"/>
    <property type="match status" value="1"/>
</dbReference>
<evidence type="ECO:0000259" key="12">
    <source>
        <dbReference type="PROSITE" id="PS51471"/>
    </source>
</evidence>
<evidence type="ECO:0000256" key="6">
    <source>
        <dbReference type="ARBA" id="ARBA00022989"/>
    </source>
</evidence>
<dbReference type="AlphaFoldDB" id="A0AAD5H1X3"/>
<accession>A0AAD5H1X3</accession>
<dbReference type="Proteomes" id="UP001205105">
    <property type="component" value="Unassembled WGS sequence"/>
</dbReference>
<evidence type="ECO:0000256" key="3">
    <source>
        <dbReference type="ARBA" id="ARBA00022692"/>
    </source>
</evidence>
<comment type="subcellular location">
    <subcellularLocation>
        <location evidence="2">Endoplasmic reticulum membrane</location>
        <topology evidence="2">Single-pass type II membrane protein</topology>
    </subcellularLocation>
</comment>
<feature type="signal peptide" evidence="11">
    <location>
        <begin position="1"/>
        <end position="25"/>
    </location>
</feature>
<evidence type="ECO:0000256" key="1">
    <source>
        <dbReference type="ARBA" id="ARBA00001961"/>
    </source>
</evidence>
<dbReference type="PANTHER" id="PTHR10869">
    <property type="entry name" value="PROLYL 4-HYDROXYLASE ALPHA SUBUNIT"/>
    <property type="match status" value="1"/>
</dbReference>
<comment type="catalytic activity">
    <reaction evidence="10">
        <text>L-prolyl-[collagen] + 2-oxoglutarate + O2 = trans-4-hydroxy-L-prolyl-[collagen] + succinate + CO2</text>
        <dbReference type="Rhea" id="RHEA:18945"/>
        <dbReference type="Rhea" id="RHEA-COMP:11676"/>
        <dbReference type="Rhea" id="RHEA-COMP:11680"/>
        <dbReference type="ChEBI" id="CHEBI:15379"/>
        <dbReference type="ChEBI" id="CHEBI:16526"/>
        <dbReference type="ChEBI" id="CHEBI:16810"/>
        <dbReference type="ChEBI" id="CHEBI:30031"/>
        <dbReference type="ChEBI" id="CHEBI:50342"/>
        <dbReference type="ChEBI" id="CHEBI:61965"/>
        <dbReference type="EC" id="1.14.11.2"/>
    </reaction>
</comment>
<dbReference type="Gene3D" id="1.10.10.1940">
    <property type="match status" value="1"/>
</dbReference>
<organism evidence="14 15">
    <name type="scientific">Chlorella ohadii</name>
    <dbReference type="NCBI Taxonomy" id="2649997"/>
    <lineage>
        <taxon>Eukaryota</taxon>
        <taxon>Viridiplantae</taxon>
        <taxon>Chlorophyta</taxon>
        <taxon>core chlorophytes</taxon>
        <taxon>Trebouxiophyceae</taxon>
        <taxon>Chlorellales</taxon>
        <taxon>Chlorellaceae</taxon>
        <taxon>Chlorella clade</taxon>
        <taxon>Chlorella</taxon>
    </lineage>
</organism>
<evidence type="ECO:0008006" key="16">
    <source>
        <dbReference type="Google" id="ProtNLM"/>
    </source>
</evidence>
<keyword evidence="11" id="KW-0732">Signal</keyword>